<evidence type="ECO:0000313" key="2">
    <source>
        <dbReference type="EMBL" id="KAJ8404485.1"/>
    </source>
</evidence>
<comment type="caution">
    <text evidence="2">The sequence shown here is derived from an EMBL/GenBank/DDBJ whole genome shotgun (WGS) entry which is preliminary data.</text>
</comment>
<feature type="region of interest" description="Disordered" evidence="1">
    <location>
        <begin position="186"/>
        <end position="205"/>
    </location>
</feature>
<sequence length="250" mass="27882">MDVHPPTEAEPGEDRAALPPSKGSPMIDASITVEGSIVSPSQSARSLGVTLDNQLCFSSHILAITRTCRFSLHNIRRIRPFLTQEVTQLLVQTLVISRLDYCNSLLAGLPACTIKPLQLVQNAAARLMFNQPKFTHVTPLLSSLHWLPIAARIRFKSLVLAFHAARGTAPPYLQSLITPYTPPRPLRSASSDKLTVPSLRAPGSRSSQSRLFSVLIPRWWNDLLQSVRTAESLAIFRKRLKTHLFRLHYH</sequence>
<reference evidence="2" key="1">
    <citation type="journal article" date="2023" name="Science">
        <title>Genome structures resolve the early diversification of teleost fishes.</title>
        <authorList>
            <person name="Parey E."/>
            <person name="Louis A."/>
            <person name="Montfort J."/>
            <person name="Bouchez O."/>
            <person name="Roques C."/>
            <person name="Iampietro C."/>
            <person name="Lluch J."/>
            <person name="Castinel A."/>
            <person name="Donnadieu C."/>
            <person name="Desvignes T."/>
            <person name="Floi Bucao C."/>
            <person name="Jouanno E."/>
            <person name="Wen M."/>
            <person name="Mejri S."/>
            <person name="Dirks R."/>
            <person name="Jansen H."/>
            <person name="Henkel C."/>
            <person name="Chen W.J."/>
            <person name="Zahm M."/>
            <person name="Cabau C."/>
            <person name="Klopp C."/>
            <person name="Thompson A.W."/>
            <person name="Robinson-Rechavi M."/>
            <person name="Braasch I."/>
            <person name="Lecointre G."/>
            <person name="Bobe J."/>
            <person name="Postlethwait J.H."/>
            <person name="Berthelot C."/>
            <person name="Roest Crollius H."/>
            <person name="Guiguen Y."/>
        </authorList>
    </citation>
    <scope>NUCLEOTIDE SEQUENCE</scope>
    <source>
        <strain evidence="2">NC1722</strain>
    </source>
</reference>
<dbReference type="PANTHER" id="PTHR33332">
    <property type="entry name" value="REVERSE TRANSCRIPTASE DOMAIN-CONTAINING PROTEIN"/>
    <property type="match status" value="1"/>
</dbReference>
<gene>
    <name evidence="2" type="ORF">AAFF_G00337520</name>
</gene>
<evidence type="ECO:0000256" key="1">
    <source>
        <dbReference type="SAM" id="MobiDB-lite"/>
    </source>
</evidence>
<dbReference type="Proteomes" id="UP001221898">
    <property type="component" value="Unassembled WGS sequence"/>
</dbReference>
<accession>A0AAD7SL86</accession>
<feature type="compositionally biased region" description="Basic and acidic residues" evidence="1">
    <location>
        <begin position="1"/>
        <end position="16"/>
    </location>
</feature>
<proteinExistence type="predicted"/>
<dbReference type="AlphaFoldDB" id="A0AAD7SL86"/>
<organism evidence="2 3">
    <name type="scientific">Aldrovandia affinis</name>
    <dbReference type="NCBI Taxonomy" id="143900"/>
    <lineage>
        <taxon>Eukaryota</taxon>
        <taxon>Metazoa</taxon>
        <taxon>Chordata</taxon>
        <taxon>Craniata</taxon>
        <taxon>Vertebrata</taxon>
        <taxon>Euteleostomi</taxon>
        <taxon>Actinopterygii</taxon>
        <taxon>Neopterygii</taxon>
        <taxon>Teleostei</taxon>
        <taxon>Notacanthiformes</taxon>
        <taxon>Halosauridae</taxon>
        <taxon>Aldrovandia</taxon>
    </lineage>
</organism>
<feature type="region of interest" description="Disordered" evidence="1">
    <location>
        <begin position="1"/>
        <end position="23"/>
    </location>
</feature>
<protein>
    <submittedName>
        <fullName evidence="2">Uncharacterized protein</fullName>
    </submittedName>
</protein>
<keyword evidence="3" id="KW-1185">Reference proteome</keyword>
<dbReference type="EMBL" id="JAINUG010000053">
    <property type="protein sequence ID" value="KAJ8404485.1"/>
    <property type="molecule type" value="Genomic_DNA"/>
</dbReference>
<name>A0AAD7SL86_9TELE</name>
<evidence type="ECO:0000313" key="3">
    <source>
        <dbReference type="Proteomes" id="UP001221898"/>
    </source>
</evidence>